<dbReference type="InterPro" id="IPR025943">
    <property type="entry name" value="Sigma_54_int_dom_ATP-bd_2"/>
</dbReference>
<feature type="domain" description="AAA+ ATPase" evidence="4">
    <location>
        <begin position="211"/>
        <end position="391"/>
    </location>
</feature>
<dbReference type="InterPro" id="IPR014721">
    <property type="entry name" value="Ribsml_uS5_D2-typ_fold_subgr"/>
</dbReference>
<dbReference type="InterPro" id="IPR000523">
    <property type="entry name" value="Mg_chelatse_chII-like_cat_dom"/>
</dbReference>
<dbReference type="InterPro" id="IPR003593">
    <property type="entry name" value="AAA+_ATPase"/>
</dbReference>
<comment type="similarity">
    <text evidence="1">Belongs to the Mg-chelatase subunits D/I family. ComM subfamily.</text>
</comment>
<dbReference type="PANTHER" id="PTHR32039:SF7">
    <property type="entry name" value="COMPETENCE PROTEIN COMM"/>
    <property type="match status" value="1"/>
</dbReference>
<dbReference type="PRINTS" id="PR01657">
    <property type="entry name" value="MCMFAMILY"/>
</dbReference>
<name>A0AAI9DBJ4_PROST</name>
<dbReference type="NCBIfam" id="TIGR00368">
    <property type="entry name" value="YifB family Mg chelatase-like AAA ATPase"/>
    <property type="match status" value="1"/>
</dbReference>
<dbReference type="PANTHER" id="PTHR32039">
    <property type="entry name" value="MAGNESIUM-CHELATASE SUBUNIT CHLI"/>
    <property type="match status" value="1"/>
</dbReference>
<dbReference type="Pfam" id="PF13541">
    <property type="entry name" value="ChlI"/>
    <property type="match status" value="1"/>
</dbReference>
<evidence type="ECO:0000256" key="2">
    <source>
        <dbReference type="ARBA" id="ARBA00022741"/>
    </source>
</evidence>
<dbReference type="PROSITE" id="PS00676">
    <property type="entry name" value="SIGMA54_INTERACT_2"/>
    <property type="match status" value="1"/>
</dbReference>
<dbReference type="SUPFAM" id="SSF54211">
    <property type="entry name" value="Ribosomal protein S5 domain 2-like"/>
    <property type="match status" value="1"/>
</dbReference>
<sequence length="508" mass="55567">MTLAIVYTRASIGMDAPLVTVEAHISNGLPGLTLVGLPEIAVKEARDRVRSALINSGFEYPAKKITINLAPADLPKEGGRYDLAIAIAILASSGQIPTKTIHYFEFIGELALSGYIRYANGAIPAALAALKQKRQLILSLESQHELNLLPDNSVKLTQTLLELCHFLHEKGTLPSNIYPTGAPTAPDYEHNINDIIGQEQGKRALEISASGGHNLLLLGPPGTGKTMLASRLQTLLPSLTPQEALEVAALRSLCHLSNHNQVWPERPFRTPHHSASMVALIGGGSLPKPGEISLAHNGILFLDELPEFSRSVLDALREPLEARQIVISRAKAKVCFPANFQLVAALNPSPTGHYQGENSRSSPAKILRYLSRISGPFLDRFDLSIDIPLLPLGSLSSQKYQSENSELIRARVISARNRQLERSGKLNSQLTARETTKLCQLSPKNALFLESALNKLGLSIRAWHRVLRVAQTLADMQNTPQIDKQHLLEALSYRAMDKLLLHLQKQVS</sequence>
<organism evidence="5">
    <name type="scientific">Providencia stuartii</name>
    <dbReference type="NCBI Taxonomy" id="588"/>
    <lineage>
        <taxon>Bacteria</taxon>
        <taxon>Pseudomonadati</taxon>
        <taxon>Pseudomonadota</taxon>
        <taxon>Gammaproteobacteria</taxon>
        <taxon>Enterobacterales</taxon>
        <taxon>Morganellaceae</taxon>
        <taxon>Providencia</taxon>
    </lineage>
</organism>
<dbReference type="Pfam" id="PF13335">
    <property type="entry name" value="Mg_chelatase_C"/>
    <property type="match status" value="1"/>
</dbReference>
<dbReference type="InterPro" id="IPR027417">
    <property type="entry name" value="P-loop_NTPase"/>
</dbReference>
<proteinExistence type="inferred from homology"/>
<protein>
    <submittedName>
        <fullName evidence="5">YifB family Mg chelatase-like AAA ATPase</fullName>
    </submittedName>
</protein>
<keyword evidence="2" id="KW-0547">Nucleotide-binding</keyword>
<dbReference type="SUPFAM" id="SSF52540">
    <property type="entry name" value="P-loop containing nucleoside triphosphate hydrolases"/>
    <property type="match status" value="1"/>
</dbReference>
<evidence type="ECO:0000313" key="5">
    <source>
        <dbReference type="EMBL" id="EMJ5133928.1"/>
    </source>
</evidence>
<dbReference type="Gene3D" id="3.30.230.10">
    <property type="match status" value="1"/>
</dbReference>
<reference evidence="5" key="1">
    <citation type="submission" date="2024-02" db="EMBL/GenBank/DDBJ databases">
        <authorList>
            <consortium name="Clinical and Environmental Microbiology Branch: Whole genome sequencing antimicrobial resistance pathogens in the healthcare setting"/>
        </authorList>
    </citation>
    <scope>NUCLEOTIDE SEQUENCE</scope>
    <source>
        <strain evidence="5">2021GO-0154</strain>
    </source>
</reference>
<dbReference type="GO" id="GO:0005524">
    <property type="term" value="F:ATP binding"/>
    <property type="evidence" value="ECO:0007669"/>
    <property type="project" value="UniProtKB-KW"/>
</dbReference>
<dbReference type="Pfam" id="PF01078">
    <property type="entry name" value="Mg_chelatase"/>
    <property type="match status" value="1"/>
</dbReference>
<dbReference type="InterPro" id="IPR025158">
    <property type="entry name" value="Mg_chelat-rel_C"/>
</dbReference>
<evidence type="ECO:0000256" key="1">
    <source>
        <dbReference type="ARBA" id="ARBA00006354"/>
    </source>
</evidence>
<dbReference type="EMBL" id="ABMABF030000004">
    <property type="protein sequence ID" value="EMJ5133928.1"/>
    <property type="molecule type" value="Genomic_DNA"/>
</dbReference>
<evidence type="ECO:0000256" key="3">
    <source>
        <dbReference type="ARBA" id="ARBA00022840"/>
    </source>
</evidence>
<dbReference type="Gene3D" id="3.40.50.300">
    <property type="entry name" value="P-loop containing nucleotide triphosphate hydrolases"/>
    <property type="match status" value="1"/>
</dbReference>
<dbReference type="InterPro" id="IPR001208">
    <property type="entry name" value="MCM_dom"/>
</dbReference>
<dbReference type="InterPro" id="IPR020568">
    <property type="entry name" value="Ribosomal_Su5_D2-typ_SF"/>
</dbReference>
<dbReference type="NCBIfam" id="NF007365">
    <property type="entry name" value="PRK09862.1"/>
    <property type="match status" value="1"/>
</dbReference>
<gene>
    <name evidence="5" type="ORF">RG298_001636</name>
</gene>
<evidence type="ECO:0000259" key="4">
    <source>
        <dbReference type="SMART" id="SM00382"/>
    </source>
</evidence>
<dbReference type="InterPro" id="IPR045006">
    <property type="entry name" value="CHLI-like"/>
</dbReference>
<accession>A0AAI9DBJ4</accession>
<dbReference type="SMART" id="SM00382">
    <property type="entry name" value="AAA"/>
    <property type="match status" value="1"/>
</dbReference>
<dbReference type="AlphaFoldDB" id="A0AAI9DBJ4"/>
<dbReference type="GO" id="GO:0003677">
    <property type="term" value="F:DNA binding"/>
    <property type="evidence" value="ECO:0007669"/>
    <property type="project" value="InterPro"/>
</dbReference>
<comment type="caution">
    <text evidence="5">The sequence shown here is derived from an EMBL/GenBank/DDBJ whole genome shotgun (WGS) entry which is preliminary data.</text>
</comment>
<dbReference type="InterPro" id="IPR004482">
    <property type="entry name" value="Mg_chelat-rel"/>
</dbReference>
<keyword evidence="3" id="KW-0067">ATP-binding</keyword>